<evidence type="ECO:0000313" key="6">
    <source>
        <dbReference type="EMBL" id="CEA03961.1"/>
    </source>
</evidence>
<dbReference type="RefSeq" id="WP_044498922.1">
    <property type="nucleotide sequence ID" value="NZ_LK391969.1"/>
</dbReference>
<dbReference type="AlphaFoldDB" id="A0A078MGY2"/>
<dbReference type="Pfam" id="PF25975">
    <property type="entry name" value="CzcB_C"/>
    <property type="match status" value="1"/>
</dbReference>
<comment type="similarity">
    <text evidence="1">Belongs to the membrane fusion protein (MFP) (TC 8.A.1) family.</text>
</comment>
<dbReference type="Gene3D" id="2.40.30.170">
    <property type="match status" value="1"/>
</dbReference>
<dbReference type="Pfam" id="PF25973">
    <property type="entry name" value="BSH_CzcB"/>
    <property type="match status" value="1"/>
</dbReference>
<reference evidence="6" key="1">
    <citation type="submission" date="2014-07" db="EMBL/GenBank/DDBJ databases">
        <authorList>
            <person name="Urmite Genomes Urmite Genomes"/>
        </authorList>
    </citation>
    <scope>NUCLEOTIDE SEQUENCE</scope>
    <source>
        <strain evidence="6">12M76_air</strain>
    </source>
</reference>
<dbReference type="PATRIC" id="fig|1461581.3.peg.1268"/>
<dbReference type="InterPro" id="IPR051909">
    <property type="entry name" value="MFP_Cation_Efflux"/>
</dbReference>
<feature type="compositionally biased region" description="Basic and acidic residues" evidence="3">
    <location>
        <begin position="43"/>
        <end position="67"/>
    </location>
</feature>
<accession>A0A078MGY2</accession>
<dbReference type="SUPFAM" id="SSF111369">
    <property type="entry name" value="HlyD-like secretion proteins"/>
    <property type="match status" value="1"/>
</dbReference>
<protein>
    <submittedName>
        <fullName evidence="6">RND family efflux transporter MFP subunit</fullName>
    </submittedName>
</protein>
<dbReference type="PANTHER" id="PTHR30097:SF4">
    <property type="entry name" value="SLR6042 PROTEIN"/>
    <property type="match status" value="1"/>
</dbReference>
<dbReference type="GO" id="GO:0022857">
    <property type="term" value="F:transmembrane transporter activity"/>
    <property type="evidence" value="ECO:0007669"/>
    <property type="project" value="InterPro"/>
</dbReference>
<evidence type="ECO:0000256" key="2">
    <source>
        <dbReference type="ARBA" id="ARBA00022448"/>
    </source>
</evidence>
<proteinExistence type="inferred from homology"/>
<dbReference type="GO" id="GO:0015679">
    <property type="term" value="P:plasma membrane copper ion transport"/>
    <property type="evidence" value="ECO:0007669"/>
    <property type="project" value="TreeGrafter"/>
</dbReference>
<name>A0A078MGY2_9PSED</name>
<dbReference type="NCBIfam" id="TIGR01730">
    <property type="entry name" value="RND_mfp"/>
    <property type="match status" value="1"/>
</dbReference>
<dbReference type="GO" id="GO:0030313">
    <property type="term" value="C:cell envelope"/>
    <property type="evidence" value="ECO:0007669"/>
    <property type="project" value="TreeGrafter"/>
</dbReference>
<dbReference type="EMBL" id="LK391969">
    <property type="protein sequence ID" value="CEF26362.1"/>
    <property type="molecule type" value="Genomic_DNA"/>
</dbReference>
<feature type="region of interest" description="Disordered" evidence="3">
    <location>
        <begin position="43"/>
        <end position="74"/>
    </location>
</feature>
<evidence type="ECO:0000256" key="1">
    <source>
        <dbReference type="ARBA" id="ARBA00009477"/>
    </source>
</evidence>
<dbReference type="Gene3D" id="2.40.420.20">
    <property type="match status" value="1"/>
</dbReference>
<evidence type="ECO:0000259" key="4">
    <source>
        <dbReference type="Pfam" id="PF25973"/>
    </source>
</evidence>
<feature type="domain" description="CzcB-like barrel-sandwich hybrid" evidence="4">
    <location>
        <begin position="113"/>
        <end position="251"/>
    </location>
</feature>
<dbReference type="InterPro" id="IPR058649">
    <property type="entry name" value="CzcB_C"/>
</dbReference>
<dbReference type="InterPro" id="IPR058647">
    <property type="entry name" value="BSH_CzcB-like"/>
</dbReference>
<dbReference type="InterPro" id="IPR006143">
    <property type="entry name" value="RND_pump_MFP"/>
</dbReference>
<dbReference type="Gene3D" id="1.10.287.470">
    <property type="entry name" value="Helix hairpin bin"/>
    <property type="match status" value="1"/>
</dbReference>
<dbReference type="PANTHER" id="PTHR30097">
    <property type="entry name" value="CATION EFFLUX SYSTEM PROTEIN CUSB"/>
    <property type="match status" value="1"/>
</dbReference>
<dbReference type="Gene3D" id="2.40.50.100">
    <property type="match status" value="1"/>
</dbReference>
<gene>
    <name evidence="6" type="ORF">BN1049_01291</name>
</gene>
<organism evidence="6">
    <name type="scientific">Pseudomonas saudimassiliensis</name>
    <dbReference type="NCBI Taxonomy" id="1461581"/>
    <lineage>
        <taxon>Bacteria</taxon>
        <taxon>Pseudomonadati</taxon>
        <taxon>Pseudomonadota</taxon>
        <taxon>Gammaproteobacteria</taxon>
        <taxon>Pseudomonadales</taxon>
        <taxon>Pseudomonadaceae</taxon>
        <taxon>Pseudomonas</taxon>
    </lineage>
</organism>
<dbReference type="EMBL" id="LM997413">
    <property type="protein sequence ID" value="CEA03961.1"/>
    <property type="molecule type" value="Genomic_DNA"/>
</dbReference>
<sequence>MINVRNRRFSIIALFVAVLVGFGLANLVDWPAQALVHSTAEDANHDHEDNGPAHDDNDDHGSESGAEHEDEGVVSLTSRQIEASNISIVMVGRGGGHETRLTGRVISAIDAKAAIAAPVSGRVVQVNVAPGNTVEAGQALAILVSGEAATLYADTDTAIAAAEAARLIYQRDLKLVEQGVVARQELEASRAKSLAADAAARAARAQMEAVGSPDAQGRIAITSPLAGTVGAVEVTPGGFMSSGGIVAEVSDPARTELAFSMPAAFAAQVAPGARMRVTSPAGSVEAVVVGVALDASERSGAALVRATPTAGKLPPIGSPVSGSIITNQQDGGLTVPADAVQMVDGQSVVFVFTEEDFRATPVLAGRRAGGQIEILKGLSGNERIAGTNAFLLKAELAKGEAEHVH</sequence>
<dbReference type="OrthoDB" id="9768185at2"/>
<evidence type="ECO:0000259" key="5">
    <source>
        <dbReference type="Pfam" id="PF25975"/>
    </source>
</evidence>
<dbReference type="GO" id="GO:0060003">
    <property type="term" value="P:copper ion export"/>
    <property type="evidence" value="ECO:0007669"/>
    <property type="project" value="TreeGrafter"/>
</dbReference>
<feature type="domain" description="CzcB-like C-terminal circularly permuted SH3-like" evidence="5">
    <location>
        <begin position="333"/>
        <end position="393"/>
    </location>
</feature>
<keyword evidence="2" id="KW-0813">Transport</keyword>
<dbReference type="GO" id="GO:0016020">
    <property type="term" value="C:membrane"/>
    <property type="evidence" value="ECO:0007669"/>
    <property type="project" value="InterPro"/>
</dbReference>
<evidence type="ECO:0000256" key="3">
    <source>
        <dbReference type="SAM" id="MobiDB-lite"/>
    </source>
</evidence>